<dbReference type="Proteomes" id="UP000236333">
    <property type="component" value="Unassembled WGS sequence"/>
</dbReference>
<evidence type="ECO:0000313" key="7">
    <source>
        <dbReference type="EMBL" id="PNH06448.1"/>
    </source>
</evidence>
<keyword evidence="5" id="KW-0067">ATP-binding</keyword>
<evidence type="ECO:0000256" key="3">
    <source>
        <dbReference type="ARBA" id="ARBA00022741"/>
    </source>
</evidence>
<keyword evidence="3" id="KW-0547">Nucleotide-binding</keyword>
<sequence>MWSVGCTLLDLLLRRKSFPGDDPTAVLASIVATMGPPPADWGHDYVDRGRLLQVIDTVSTTSLHHHITRSRSGHVSRDLVDLLHGLLQYDPKHRLTAAQALRHAWFRGEHALPSQLASACRAVIGRIKDPDAAFLDDARLLMDIRHQLDRTVMEQLGEFHMALDQLDQTSGAQKDIYRMRFIMAMSRCIDSCNMPKLQAVAAMLRERAKRVETERVDQARGWSDASNMIEGLDTMIRAMDMEKNRML</sequence>
<dbReference type="InterPro" id="IPR000719">
    <property type="entry name" value="Prot_kinase_dom"/>
</dbReference>
<dbReference type="SUPFAM" id="SSF56112">
    <property type="entry name" value="Protein kinase-like (PK-like)"/>
    <property type="match status" value="1"/>
</dbReference>
<evidence type="ECO:0000256" key="5">
    <source>
        <dbReference type="ARBA" id="ARBA00022840"/>
    </source>
</evidence>
<dbReference type="PANTHER" id="PTHR24058">
    <property type="entry name" value="DUAL SPECIFICITY PROTEIN KINASE"/>
    <property type="match status" value="1"/>
</dbReference>
<protein>
    <submittedName>
        <fullName evidence="7">Putative cyclin-dependent serine/threonine-protein kinase</fullName>
    </submittedName>
</protein>
<dbReference type="OrthoDB" id="733624at2759"/>
<keyword evidence="1" id="KW-0723">Serine/threonine-protein kinase</keyword>
<evidence type="ECO:0000256" key="1">
    <source>
        <dbReference type="ARBA" id="ARBA00022527"/>
    </source>
</evidence>
<comment type="caution">
    <text evidence="7">The sequence shown here is derived from an EMBL/GenBank/DDBJ whole genome shotgun (WGS) entry which is preliminary data.</text>
</comment>
<keyword evidence="2" id="KW-0808">Transferase</keyword>
<proteinExistence type="predicted"/>
<reference evidence="7 8" key="1">
    <citation type="journal article" date="2017" name="Mol. Biol. Evol.">
        <title>The 4-celled Tetrabaena socialis nuclear genome reveals the essential components for genetic control of cell number at the origin of multicellularity in the volvocine lineage.</title>
        <authorList>
            <person name="Featherston J."/>
            <person name="Arakaki Y."/>
            <person name="Hanschen E.R."/>
            <person name="Ferris P.J."/>
            <person name="Michod R.E."/>
            <person name="Olson B.J.S.C."/>
            <person name="Nozaki H."/>
            <person name="Durand P.M."/>
        </authorList>
    </citation>
    <scope>NUCLEOTIDE SEQUENCE [LARGE SCALE GENOMIC DNA]</scope>
    <source>
        <strain evidence="7 8">NIES-571</strain>
    </source>
</reference>
<dbReference type="InterPro" id="IPR011009">
    <property type="entry name" value="Kinase-like_dom_sf"/>
</dbReference>
<feature type="domain" description="Protein kinase" evidence="6">
    <location>
        <begin position="1"/>
        <end position="106"/>
    </location>
</feature>
<dbReference type="GO" id="GO:0004674">
    <property type="term" value="F:protein serine/threonine kinase activity"/>
    <property type="evidence" value="ECO:0007669"/>
    <property type="project" value="UniProtKB-KW"/>
</dbReference>
<dbReference type="GO" id="GO:0005524">
    <property type="term" value="F:ATP binding"/>
    <property type="evidence" value="ECO:0007669"/>
    <property type="project" value="UniProtKB-KW"/>
</dbReference>
<keyword evidence="8" id="KW-1185">Reference proteome</keyword>
<evidence type="ECO:0000256" key="4">
    <source>
        <dbReference type="ARBA" id="ARBA00022777"/>
    </source>
</evidence>
<accession>A0A2J8A1S3</accession>
<keyword evidence="4 7" id="KW-0418">Kinase</keyword>
<dbReference type="Pfam" id="PF00069">
    <property type="entry name" value="Pkinase"/>
    <property type="match status" value="1"/>
</dbReference>
<dbReference type="AlphaFoldDB" id="A0A2J8A1S3"/>
<evidence type="ECO:0000256" key="2">
    <source>
        <dbReference type="ARBA" id="ARBA00022679"/>
    </source>
</evidence>
<evidence type="ECO:0000313" key="8">
    <source>
        <dbReference type="Proteomes" id="UP000236333"/>
    </source>
</evidence>
<dbReference type="Gene3D" id="1.10.510.10">
    <property type="entry name" value="Transferase(Phosphotransferase) domain 1"/>
    <property type="match status" value="1"/>
</dbReference>
<organism evidence="7 8">
    <name type="scientific">Tetrabaena socialis</name>
    <dbReference type="NCBI Taxonomy" id="47790"/>
    <lineage>
        <taxon>Eukaryota</taxon>
        <taxon>Viridiplantae</taxon>
        <taxon>Chlorophyta</taxon>
        <taxon>core chlorophytes</taxon>
        <taxon>Chlorophyceae</taxon>
        <taxon>CS clade</taxon>
        <taxon>Chlamydomonadales</taxon>
        <taxon>Tetrabaenaceae</taxon>
        <taxon>Tetrabaena</taxon>
    </lineage>
</organism>
<evidence type="ECO:0000259" key="6">
    <source>
        <dbReference type="PROSITE" id="PS50011"/>
    </source>
</evidence>
<dbReference type="InterPro" id="IPR050494">
    <property type="entry name" value="Ser_Thr_dual-spec_kinase"/>
</dbReference>
<gene>
    <name evidence="7" type="ORF">TSOC_007127</name>
</gene>
<name>A0A2J8A1S3_9CHLO</name>
<dbReference type="PROSITE" id="PS50011">
    <property type="entry name" value="PROTEIN_KINASE_DOM"/>
    <property type="match status" value="1"/>
</dbReference>
<dbReference type="EMBL" id="PGGS01000235">
    <property type="protein sequence ID" value="PNH06448.1"/>
    <property type="molecule type" value="Genomic_DNA"/>
</dbReference>